<dbReference type="Pfam" id="PF00201">
    <property type="entry name" value="UDPGT"/>
    <property type="match status" value="1"/>
</dbReference>
<evidence type="ECO:0000256" key="2">
    <source>
        <dbReference type="SAM" id="SignalP"/>
    </source>
</evidence>
<dbReference type="PANTHER" id="PTHR48045">
    <property type="entry name" value="UDP-GLYCOSYLTRANSFERASE 72B1"/>
    <property type="match status" value="1"/>
</dbReference>
<dbReference type="EMBL" id="JAACJL010000059">
    <property type="protein sequence ID" value="KAF4610003.1"/>
    <property type="molecule type" value="Genomic_DNA"/>
</dbReference>
<dbReference type="GO" id="GO:0008194">
    <property type="term" value="F:UDP-glycosyltransferase activity"/>
    <property type="evidence" value="ECO:0007669"/>
    <property type="project" value="InterPro"/>
</dbReference>
<evidence type="ECO:0000313" key="4">
    <source>
        <dbReference type="Proteomes" id="UP000521872"/>
    </source>
</evidence>
<dbReference type="PANTHER" id="PTHR48045:SF31">
    <property type="entry name" value="UDP-GLYCOSYLTRANSFERASE 76B1-LIKE"/>
    <property type="match status" value="1"/>
</dbReference>
<reference evidence="3 4" key="1">
    <citation type="submission" date="2019-12" db="EMBL/GenBank/DDBJ databases">
        <authorList>
            <person name="Floudas D."/>
            <person name="Bentzer J."/>
            <person name="Ahren D."/>
            <person name="Johansson T."/>
            <person name="Persson P."/>
            <person name="Tunlid A."/>
        </authorList>
    </citation>
    <scope>NUCLEOTIDE SEQUENCE [LARGE SCALE GENOMIC DNA]</scope>
    <source>
        <strain evidence="3 4">CBS 102.39</strain>
    </source>
</reference>
<dbReference type="Proteomes" id="UP000521872">
    <property type="component" value="Unassembled WGS sequence"/>
</dbReference>
<organism evidence="3 4">
    <name type="scientific">Agrocybe pediades</name>
    <dbReference type="NCBI Taxonomy" id="84607"/>
    <lineage>
        <taxon>Eukaryota</taxon>
        <taxon>Fungi</taxon>
        <taxon>Dikarya</taxon>
        <taxon>Basidiomycota</taxon>
        <taxon>Agaricomycotina</taxon>
        <taxon>Agaricomycetes</taxon>
        <taxon>Agaricomycetidae</taxon>
        <taxon>Agaricales</taxon>
        <taxon>Agaricineae</taxon>
        <taxon>Strophariaceae</taxon>
        <taxon>Agrocybe</taxon>
    </lineage>
</organism>
<gene>
    <name evidence="3" type="ORF">D9613_010337</name>
</gene>
<dbReference type="InterPro" id="IPR002213">
    <property type="entry name" value="UDP_glucos_trans"/>
</dbReference>
<protein>
    <recommendedName>
        <fullName evidence="5">Glycosyltransferase</fullName>
    </recommendedName>
</protein>
<feature type="chain" id="PRO_5034233613" description="Glycosyltransferase" evidence="2">
    <location>
        <begin position="18"/>
        <end position="517"/>
    </location>
</feature>
<comment type="caution">
    <text evidence="3">The sequence shown here is derived from an EMBL/GenBank/DDBJ whole genome shotgun (WGS) entry which is preliminary data.</text>
</comment>
<sequence>MAFTHIFFVTFPAWGHAKPFCILAARLVKEYPDVVLTLLLPPSILKKAEDEVEEQLREAASEEMRKRIRIITSFQMTQAGDPFAAIQQTISTYPDFYTTIHDGKSVVCATNGTVFEAVEPPSVVIMDLFTYPQLKFTKSISGDKIPIFVWLTGKAASLIRLFGPESLGGFGDMTAKVEAEAARLGVTPKEIGDKFYNETTGKVIKLAGIPEMYDYEFFPQDLPFDIPVSELFKGSYSFLQECDGVFAVNTPDFEGEAISAIRAWLTDDLKKEVYAVGPILPLGYGVKGQSDRGATDIKDFLDRMLETHGKKSTMLISFGTIFWPPNTAYLEEVIECLISMNFPFILSHASPFAKISDVLKEKIRLSGIGITTTWCPQQYILGHEATGWFLTHCGHNSITESIGSGVPMIAWPFNADQPEGAYELDNAGLGIELLQVRTGEHAKKPLRRNGKGAAGTREAVGAEIRDVVASCRGEKGAQIRKNVENIKNKFLGSWETEGEARKEFNRFLGKYTDLRVV</sequence>
<accession>A0A8H4VI07</accession>
<evidence type="ECO:0008006" key="5">
    <source>
        <dbReference type="Google" id="ProtNLM"/>
    </source>
</evidence>
<feature type="signal peptide" evidence="2">
    <location>
        <begin position="1"/>
        <end position="17"/>
    </location>
</feature>
<dbReference type="Gene3D" id="3.40.50.2000">
    <property type="entry name" value="Glycogen Phosphorylase B"/>
    <property type="match status" value="2"/>
</dbReference>
<proteinExistence type="predicted"/>
<evidence type="ECO:0000256" key="1">
    <source>
        <dbReference type="ARBA" id="ARBA00022679"/>
    </source>
</evidence>
<keyword evidence="2" id="KW-0732">Signal</keyword>
<dbReference type="AlphaFoldDB" id="A0A8H4VI07"/>
<dbReference type="CDD" id="cd03784">
    <property type="entry name" value="GT1_Gtf-like"/>
    <property type="match status" value="1"/>
</dbReference>
<evidence type="ECO:0000313" key="3">
    <source>
        <dbReference type="EMBL" id="KAF4610003.1"/>
    </source>
</evidence>
<name>A0A8H4VI07_9AGAR</name>
<keyword evidence="1" id="KW-0808">Transferase</keyword>
<keyword evidence="4" id="KW-1185">Reference proteome</keyword>
<dbReference type="SUPFAM" id="SSF53756">
    <property type="entry name" value="UDP-Glycosyltransferase/glycogen phosphorylase"/>
    <property type="match status" value="1"/>
</dbReference>